<evidence type="ECO:0000313" key="1">
    <source>
        <dbReference type="EMBL" id="XCM38315.1"/>
    </source>
</evidence>
<accession>A0AAU8JJU1</accession>
<dbReference type="AlphaFoldDB" id="A0AAU8JJU1"/>
<reference evidence="1" key="1">
    <citation type="submission" date="2024-07" db="EMBL/GenBank/DDBJ databases">
        <authorList>
            <person name="Kim Y.J."/>
            <person name="Jeong J.Y."/>
        </authorList>
    </citation>
    <scope>NUCLEOTIDE SEQUENCE</scope>
    <source>
        <strain evidence="1">GIHE-MW2</strain>
    </source>
</reference>
<organism evidence="1">
    <name type="scientific">Planktothricoides raciborskii GIHE-MW2</name>
    <dbReference type="NCBI Taxonomy" id="2792601"/>
    <lineage>
        <taxon>Bacteria</taxon>
        <taxon>Bacillati</taxon>
        <taxon>Cyanobacteriota</taxon>
        <taxon>Cyanophyceae</taxon>
        <taxon>Oscillatoriophycideae</taxon>
        <taxon>Oscillatoriales</taxon>
        <taxon>Oscillatoriaceae</taxon>
        <taxon>Planktothricoides</taxon>
    </lineage>
</organism>
<name>A0AAU8JJU1_9CYAN</name>
<proteinExistence type="predicted"/>
<dbReference type="RefSeq" id="WP_054465875.1">
    <property type="nucleotide sequence ID" value="NZ_CP159837.1"/>
</dbReference>
<dbReference type="EMBL" id="CP159837">
    <property type="protein sequence ID" value="XCM38315.1"/>
    <property type="molecule type" value="Genomic_DNA"/>
</dbReference>
<sequence>MVKQIGISLLGSAIATINILAIKPAAAQLTPQPWASLGVQDSELTYSVGVRALGFGAELGVDNENAVGVDVLKFISPPFISVISGYGGVGLYEKANSDHSQFAYSAGVQIRPDGNFFFGAGYHNIRGFNGQIGFKLF</sequence>
<protein>
    <submittedName>
        <fullName evidence="1">Uncharacterized protein</fullName>
    </submittedName>
</protein>
<gene>
    <name evidence="1" type="ORF">ABWT76_001153</name>
</gene>